<keyword evidence="3" id="KW-0503">Monooxygenase</keyword>
<feature type="compositionally biased region" description="Polar residues" evidence="1">
    <location>
        <begin position="102"/>
        <end position="112"/>
    </location>
</feature>
<name>A0ABV8K5U0_9BACL</name>
<feature type="domain" description="ABM" evidence="2">
    <location>
        <begin position="4"/>
        <end position="92"/>
    </location>
</feature>
<dbReference type="Pfam" id="PF03992">
    <property type="entry name" value="ABM"/>
    <property type="match status" value="1"/>
</dbReference>
<protein>
    <submittedName>
        <fullName evidence="3">Quinol monooxygenase</fullName>
        <ecNumber evidence="3">1.-.-.-</ecNumber>
    </submittedName>
</protein>
<comment type="caution">
    <text evidence="3">The sequence shown here is derived from an EMBL/GenBank/DDBJ whole genome shotgun (WGS) entry which is preliminary data.</text>
</comment>
<dbReference type="GO" id="GO:0004497">
    <property type="term" value="F:monooxygenase activity"/>
    <property type="evidence" value="ECO:0007669"/>
    <property type="project" value="UniProtKB-KW"/>
</dbReference>
<proteinExistence type="predicted"/>
<evidence type="ECO:0000313" key="4">
    <source>
        <dbReference type="Proteomes" id="UP001595715"/>
    </source>
</evidence>
<accession>A0ABV8K5U0</accession>
<dbReference type="InterPro" id="IPR011008">
    <property type="entry name" value="Dimeric_a/b-barrel"/>
</dbReference>
<evidence type="ECO:0000256" key="1">
    <source>
        <dbReference type="SAM" id="MobiDB-lite"/>
    </source>
</evidence>
<keyword evidence="3" id="KW-0560">Oxidoreductase</keyword>
<organism evidence="3 4">
    <name type="scientific">Paenibacillus xanthanilyticus</name>
    <dbReference type="NCBI Taxonomy" id="1783531"/>
    <lineage>
        <taxon>Bacteria</taxon>
        <taxon>Bacillati</taxon>
        <taxon>Bacillota</taxon>
        <taxon>Bacilli</taxon>
        <taxon>Bacillales</taxon>
        <taxon>Paenibacillaceae</taxon>
        <taxon>Paenibacillus</taxon>
    </lineage>
</organism>
<dbReference type="SUPFAM" id="SSF54909">
    <property type="entry name" value="Dimeric alpha+beta barrel"/>
    <property type="match status" value="1"/>
</dbReference>
<dbReference type="PROSITE" id="PS51725">
    <property type="entry name" value="ABM"/>
    <property type="match status" value="1"/>
</dbReference>
<keyword evidence="4" id="KW-1185">Reference proteome</keyword>
<dbReference type="EC" id="1.-.-.-" evidence="3"/>
<dbReference type="Gene3D" id="3.30.70.100">
    <property type="match status" value="1"/>
</dbReference>
<feature type="region of interest" description="Disordered" evidence="1">
    <location>
        <begin position="89"/>
        <end position="112"/>
    </location>
</feature>
<reference evidence="4" key="1">
    <citation type="journal article" date="2019" name="Int. J. Syst. Evol. Microbiol.">
        <title>The Global Catalogue of Microorganisms (GCM) 10K type strain sequencing project: providing services to taxonomists for standard genome sequencing and annotation.</title>
        <authorList>
            <consortium name="The Broad Institute Genomics Platform"/>
            <consortium name="The Broad Institute Genome Sequencing Center for Infectious Disease"/>
            <person name="Wu L."/>
            <person name="Ma J."/>
        </authorList>
    </citation>
    <scope>NUCLEOTIDE SEQUENCE [LARGE SCALE GENOMIC DNA]</scope>
    <source>
        <strain evidence="4">IBRC-M 10987</strain>
    </source>
</reference>
<evidence type="ECO:0000313" key="3">
    <source>
        <dbReference type="EMBL" id="MFC4101361.1"/>
    </source>
</evidence>
<gene>
    <name evidence="3" type="ORF">ACFOZ8_17100</name>
</gene>
<dbReference type="EMBL" id="JBHSAM010000028">
    <property type="protein sequence ID" value="MFC4101361.1"/>
    <property type="molecule type" value="Genomic_DNA"/>
</dbReference>
<dbReference type="Proteomes" id="UP001595715">
    <property type="component" value="Unassembled WGS sequence"/>
</dbReference>
<dbReference type="RefSeq" id="WP_377719979.1">
    <property type="nucleotide sequence ID" value="NZ_JBHSAM010000028.1"/>
</dbReference>
<evidence type="ECO:0000259" key="2">
    <source>
        <dbReference type="PROSITE" id="PS51725"/>
    </source>
</evidence>
<sequence length="112" mass="11918">MQKFSMVAKFTAKTGEGEKLAGILLEASASVEAIPACEAYIVHRAEGEADTIWVTEIWSDAQAHAESLAQPETRAAIAHAMPLIERVEGSKLRPLGGKGLNESKSAPSTVTR</sequence>
<dbReference type="InterPro" id="IPR007138">
    <property type="entry name" value="ABM_dom"/>
</dbReference>